<keyword evidence="3 6" id="KW-0378">Hydrolase</keyword>
<name>A0AA88HNY7_ARTSF</name>
<dbReference type="CDD" id="cd00044">
    <property type="entry name" value="CysPc"/>
    <property type="match status" value="1"/>
</dbReference>
<dbReference type="GO" id="GO:0006508">
    <property type="term" value="P:proteolysis"/>
    <property type="evidence" value="ECO:0007669"/>
    <property type="project" value="UniProtKB-KW"/>
</dbReference>
<dbReference type="Proteomes" id="UP001187531">
    <property type="component" value="Unassembled WGS sequence"/>
</dbReference>
<protein>
    <recommendedName>
        <fullName evidence="7">Calpain catalytic domain-containing protein</fullName>
    </recommendedName>
</protein>
<dbReference type="InterPro" id="IPR000169">
    <property type="entry name" value="Pept_cys_AS"/>
</dbReference>
<dbReference type="InterPro" id="IPR038765">
    <property type="entry name" value="Papain-like_cys_pep_sf"/>
</dbReference>
<evidence type="ECO:0000256" key="2">
    <source>
        <dbReference type="ARBA" id="ARBA00022670"/>
    </source>
</evidence>
<dbReference type="EMBL" id="JAVRJZ010000013">
    <property type="protein sequence ID" value="KAK2714563.1"/>
    <property type="molecule type" value="Genomic_DNA"/>
</dbReference>
<dbReference type="SUPFAM" id="SSF54001">
    <property type="entry name" value="Cysteine proteinases"/>
    <property type="match status" value="1"/>
</dbReference>
<accession>A0AA88HNY7</accession>
<evidence type="ECO:0000256" key="4">
    <source>
        <dbReference type="ARBA" id="ARBA00022807"/>
    </source>
</evidence>
<evidence type="ECO:0000313" key="9">
    <source>
        <dbReference type="Proteomes" id="UP001187531"/>
    </source>
</evidence>
<keyword evidence="9" id="KW-1185">Reference proteome</keyword>
<feature type="domain" description="Calpain catalytic" evidence="7">
    <location>
        <begin position="37"/>
        <end position="276"/>
    </location>
</feature>
<reference evidence="8" key="1">
    <citation type="submission" date="2023-07" db="EMBL/GenBank/DDBJ databases">
        <title>Chromosome-level genome assembly of Artemia franciscana.</title>
        <authorList>
            <person name="Jo E."/>
        </authorList>
    </citation>
    <scope>NUCLEOTIDE SEQUENCE</scope>
    <source>
        <tissue evidence="8">Whole body</tissue>
    </source>
</reference>
<dbReference type="PANTHER" id="PTHR10183:SF379">
    <property type="entry name" value="CALPAIN-5"/>
    <property type="match status" value="1"/>
</dbReference>
<feature type="active site" evidence="5 6">
    <location>
        <position position="228"/>
    </location>
</feature>
<gene>
    <name evidence="8" type="ORF">QYM36_008948</name>
</gene>
<dbReference type="InterPro" id="IPR022684">
    <property type="entry name" value="Calpain_cysteine_protease"/>
</dbReference>
<dbReference type="SMART" id="SM00230">
    <property type="entry name" value="CysPc"/>
    <property type="match status" value="1"/>
</dbReference>
<organism evidence="8 9">
    <name type="scientific">Artemia franciscana</name>
    <name type="common">Brine shrimp</name>
    <name type="synonym">Artemia sanfranciscana</name>
    <dbReference type="NCBI Taxonomy" id="6661"/>
    <lineage>
        <taxon>Eukaryota</taxon>
        <taxon>Metazoa</taxon>
        <taxon>Ecdysozoa</taxon>
        <taxon>Arthropoda</taxon>
        <taxon>Crustacea</taxon>
        <taxon>Branchiopoda</taxon>
        <taxon>Anostraca</taxon>
        <taxon>Artemiidae</taxon>
        <taxon>Artemia</taxon>
    </lineage>
</organism>
<dbReference type="Gene3D" id="3.90.70.10">
    <property type="entry name" value="Cysteine proteinases"/>
    <property type="match status" value="1"/>
</dbReference>
<evidence type="ECO:0000256" key="6">
    <source>
        <dbReference type="PROSITE-ProRule" id="PRU00239"/>
    </source>
</evidence>
<dbReference type="InterPro" id="IPR001300">
    <property type="entry name" value="Peptidase_C2_calpain_cat"/>
</dbReference>
<proteinExistence type="inferred from homology"/>
<dbReference type="AlphaFoldDB" id="A0AA88HNY7"/>
<sequence>MKEVELCSQTLYSRLMELVYFSHGGLLAELNGKGRVNPNLFVEGISASDVHQGMLGNCWFVAACSVLAGVKELWHKVIPSYKEQEWDTEVPALHQGIFHFRFWRFGNWIDVVIDDMLPTCNGKLIFTHSKSRNEFWCALLEKAYAKLNGCYESLDGGNLSDALVDFTGGVSEIMDLTTMDMKDGAVRKELFKSLLKKKEGHALMCCAIQASSESEMEARTDVGLVKGHAYGITAIRKVFLKDTRLFAFLRGKEKIYMVRLRNPWGEKEWNGSFSDG</sequence>
<evidence type="ECO:0000256" key="5">
    <source>
        <dbReference type="PIRSR" id="PIRSR622684-1"/>
    </source>
</evidence>
<keyword evidence="2 6" id="KW-0645">Protease</keyword>
<evidence type="ECO:0000313" key="8">
    <source>
        <dbReference type="EMBL" id="KAK2714563.1"/>
    </source>
</evidence>
<evidence type="ECO:0000256" key="3">
    <source>
        <dbReference type="ARBA" id="ARBA00022801"/>
    </source>
</evidence>
<comment type="similarity">
    <text evidence="1">Belongs to the peptidase C2 family.</text>
</comment>
<dbReference type="GO" id="GO:0005737">
    <property type="term" value="C:cytoplasm"/>
    <property type="evidence" value="ECO:0007669"/>
    <property type="project" value="TreeGrafter"/>
</dbReference>
<feature type="non-terminal residue" evidence="8">
    <location>
        <position position="1"/>
    </location>
</feature>
<dbReference type="PROSITE" id="PS00139">
    <property type="entry name" value="THIOL_PROTEASE_CYS"/>
    <property type="match status" value="1"/>
</dbReference>
<evidence type="ECO:0000256" key="1">
    <source>
        <dbReference type="ARBA" id="ARBA00007623"/>
    </source>
</evidence>
<dbReference type="Pfam" id="PF00648">
    <property type="entry name" value="Peptidase_C2"/>
    <property type="match status" value="1"/>
</dbReference>
<dbReference type="GO" id="GO:0004198">
    <property type="term" value="F:calcium-dependent cysteine-type endopeptidase activity"/>
    <property type="evidence" value="ECO:0007669"/>
    <property type="project" value="InterPro"/>
</dbReference>
<feature type="active site" evidence="5 6">
    <location>
        <position position="262"/>
    </location>
</feature>
<keyword evidence="4 6" id="KW-0788">Thiol protease</keyword>
<dbReference type="PROSITE" id="PS50203">
    <property type="entry name" value="CALPAIN_CAT"/>
    <property type="match status" value="1"/>
</dbReference>
<evidence type="ECO:0000259" key="7">
    <source>
        <dbReference type="PROSITE" id="PS50203"/>
    </source>
</evidence>
<dbReference type="PANTHER" id="PTHR10183">
    <property type="entry name" value="CALPAIN"/>
    <property type="match status" value="1"/>
</dbReference>
<comment type="caution">
    <text evidence="8">The sequence shown here is derived from an EMBL/GenBank/DDBJ whole genome shotgun (WGS) entry which is preliminary data.</text>
</comment>
<feature type="active site" evidence="5 6">
    <location>
        <position position="58"/>
    </location>
</feature>
<dbReference type="PRINTS" id="PR00704">
    <property type="entry name" value="CALPAIN"/>
</dbReference>